<dbReference type="InterPro" id="IPR036638">
    <property type="entry name" value="HLH_DNA-bd_sf"/>
</dbReference>
<evidence type="ECO:0000313" key="8">
    <source>
        <dbReference type="EMBL" id="CAJ0579082.1"/>
    </source>
</evidence>
<reference evidence="8" key="1">
    <citation type="submission" date="2023-06" db="EMBL/GenBank/DDBJ databases">
        <authorList>
            <person name="Delattre M."/>
        </authorList>
    </citation>
    <scope>NUCLEOTIDE SEQUENCE</scope>
    <source>
        <strain evidence="8">AF72</strain>
    </source>
</reference>
<dbReference type="GO" id="GO:0046983">
    <property type="term" value="F:protein dimerization activity"/>
    <property type="evidence" value="ECO:0007669"/>
    <property type="project" value="InterPro"/>
</dbReference>
<dbReference type="PANTHER" id="PTHR15741">
    <property type="entry name" value="BASIC HELIX-LOOP-HELIX ZIP TRANSCRIPTION FACTOR"/>
    <property type="match status" value="1"/>
</dbReference>
<comment type="subcellular location">
    <subcellularLocation>
        <location evidence="1">Nucleus</location>
    </subcellularLocation>
</comment>
<dbReference type="InterPro" id="IPR052207">
    <property type="entry name" value="Max-like/E-box_TFs"/>
</dbReference>
<proteinExistence type="predicted"/>
<dbReference type="PROSITE" id="PS50888">
    <property type="entry name" value="BHLH"/>
    <property type="match status" value="1"/>
</dbReference>
<keyword evidence="5" id="KW-0539">Nucleus</keyword>
<feature type="non-terminal residue" evidence="8">
    <location>
        <position position="1"/>
    </location>
</feature>
<dbReference type="GO" id="GO:0000978">
    <property type="term" value="F:RNA polymerase II cis-regulatory region sequence-specific DNA binding"/>
    <property type="evidence" value="ECO:0007669"/>
    <property type="project" value="TreeGrafter"/>
</dbReference>
<keyword evidence="4" id="KW-0804">Transcription</keyword>
<dbReference type="PANTHER" id="PTHR15741:SF27">
    <property type="entry name" value="TRANSCRIPTION FACTOR AP-4"/>
    <property type="match status" value="1"/>
</dbReference>
<dbReference type="SMART" id="SM00353">
    <property type="entry name" value="HLH"/>
    <property type="match status" value="1"/>
</dbReference>
<evidence type="ECO:0000256" key="5">
    <source>
        <dbReference type="ARBA" id="ARBA00023242"/>
    </source>
</evidence>
<evidence type="ECO:0000256" key="2">
    <source>
        <dbReference type="ARBA" id="ARBA00023015"/>
    </source>
</evidence>
<sequence>MVRSFESRIEAEATMVEKMLDVEEIDDTDIADEVDILDSGEGELSPQSGRHDWASQLVNVGHMNGIRYPDSAAVSPNGNGCLDPDRRMRRQIANCNERRRMQSINAGFQTLRNLLPRKEGEKLSKAAILQQTAELIHSLKNEMNRLLDDREGAVPKRRRFSEEIAHEETRQVIEQLQCALERERGLRALYESQLASQLPMAQPAKPQPPLGLVQEEAKMLRMHIGEETARPVPTLAPLPLLTMVGTTHNTINHALSPEATVSVIKPLPTTPVLEALPPTPTMSLTPQPPTINTSTPTIALNFGIQRPLSSLGGPTNSPSPPQLNTPPVSAAFETHRSLNVILDAIRHLEGGAYQATPPTTPTSHANLMVR</sequence>
<organism evidence="8 9">
    <name type="scientific">Mesorhabditis spiculigera</name>
    <dbReference type="NCBI Taxonomy" id="96644"/>
    <lineage>
        <taxon>Eukaryota</taxon>
        <taxon>Metazoa</taxon>
        <taxon>Ecdysozoa</taxon>
        <taxon>Nematoda</taxon>
        <taxon>Chromadorea</taxon>
        <taxon>Rhabditida</taxon>
        <taxon>Rhabditina</taxon>
        <taxon>Rhabditomorpha</taxon>
        <taxon>Rhabditoidea</taxon>
        <taxon>Rhabditidae</taxon>
        <taxon>Mesorhabditinae</taxon>
        <taxon>Mesorhabditis</taxon>
    </lineage>
</organism>
<evidence type="ECO:0000256" key="4">
    <source>
        <dbReference type="ARBA" id="ARBA00023163"/>
    </source>
</evidence>
<keyword evidence="9" id="KW-1185">Reference proteome</keyword>
<dbReference type="EMBL" id="CATQJA010002655">
    <property type="protein sequence ID" value="CAJ0579082.1"/>
    <property type="molecule type" value="Genomic_DNA"/>
</dbReference>
<dbReference type="Gene3D" id="4.10.280.10">
    <property type="entry name" value="Helix-loop-helix DNA-binding domain"/>
    <property type="match status" value="1"/>
</dbReference>
<gene>
    <name evidence="8" type="ORF">MSPICULIGERA_LOCUS17315</name>
</gene>
<keyword evidence="3" id="KW-0238">DNA-binding</keyword>
<dbReference type="GO" id="GO:0005634">
    <property type="term" value="C:nucleus"/>
    <property type="evidence" value="ECO:0007669"/>
    <property type="project" value="UniProtKB-SubCell"/>
</dbReference>
<evidence type="ECO:0000259" key="7">
    <source>
        <dbReference type="PROSITE" id="PS50888"/>
    </source>
</evidence>
<name>A0AA36D118_9BILA</name>
<dbReference type="Proteomes" id="UP001177023">
    <property type="component" value="Unassembled WGS sequence"/>
</dbReference>
<dbReference type="InterPro" id="IPR011598">
    <property type="entry name" value="bHLH_dom"/>
</dbReference>
<keyword evidence="2" id="KW-0805">Transcription regulation</keyword>
<dbReference type="SUPFAM" id="SSF47459">
    <property type="entry name" value="HLH, helix-loop-helix DNA-binding domain"/>
    <property type="match status" value="1"/>
</dbReference>
<evidence type="ECO:0000256" key="1">
    <source>
        <dbReference type="ARBA" id="ARBA00004123"/>
    </source>
</evidence>
<dbReference type="CDD" id="cd11419">
    <property type="entry name" value="bHLHzip_TFAP4"/>
    <property type="match status" value="1"/>
</dbReference>
<dbReference type="Pfam" id="PF00010">
    <property type="entry name" value="HLH"/>
    <property type="match status" value="1"/>
</dbReference>
<accession>A0AA36D118</accession>
<evidence type="ECO:0000313" key="9">
    <source>
        <dbReference type="Proteomes" id="UP001177023"/>
    </source>
</evidence>
<feature type="domain" description="BHLH" evidence="7">
    <location>
        <begin position="88"/>
        <end position="139"/>
    </location>
</feature>
<feature type="region of interest" description="Disordered" evidence="6">
    <location>
        <begin position="307"/>
        <end position="328"/>
    </location>
</feature>
<evidence type="ECO:0000256" key="3">
    <source>
        <dbReference type="ARBA" id="ARBA00023125"/>
    </source>
</evidence>
<comment type="caution">
    <text evidence="8">The sequence shown here is derived from an EMBL/GenBank/DDBJ whole genome shotgun (WGS) entry which is preliminary data.</text>
</comment>
<dbReference type="GO" id="GO:0000981">
    <property type="term" value="F:DNA-binding transcription factor activity, RNA polymerase II-specific"/>
    <property type="evidence" value="ECO:0007669"/>
    <property type="project" value="TreeGrafter"/>
</dbReference>
<dbReference type="AlphaFoldDB" id="A0AA36D118"/>
<protein>
    <recommendedName>
        <fullName evidence="7">BHLH domain-containing protein</fullName>
    </recommendedName>
</protein>
<evidence type="ECO:0000256" key="6">
    <source>
        <dbReference type="SAM" id="MobiDB-lite"/>
    </source>
</evidence>